<feature type="transmembrane region" description="Helical" evidence="1">
    <location>
        <begin position="7"/>
        <end position="28"/>
    </location>
</feature>
<gene>
    <name evidence="2" type="ORF">BTO28_02540</name>
</gene>
<organism evidence="2 3">
    <name type="scientific">Domibacillus epiphyticus</name>
    <dbReference type="NCBI Taxonomy" id="1714355"/>
    <lineage>
        <taxon>Bacteria</taxon>
        <taxon>Bacillati</taxon>
        <taxon>Bacillota</taxon>
        <taxon>Bacilli</taxon>
        <taxon>Bacillales</taxon>
        <taxon>Bacillaceae</taxon>
        <taxon>Domibacillus</taxon>
    </lineage>
</organism>
<name>A0A1V2ABE6_9BACI</name>
<keyword evidence="1" id="KW-0472">Membrane</keyword>
<keyword evidence="1" id="KW-0812">Transmembrane</keyword>
<proteinExistence type="predicted"/>
<protein>
    <submittedName>
        <fullName evidence="2">Uncharacterized protein</fullName>
    </submittedName>
</protein>
<comment type="caution">
    <text evidence="2">The sequence shown here is derived from an EMBL/GenBank/DDBJ whole genome shotgun (WGS) entry which is preliminary data.</text>
</comment>
<evidence type="ECO:0000313" key="3">
    <source>
        <dbReference type="Proteomes" id="UP000188613"/>
    </source>
</evidence>
<reference evidence="2 3" key="1">
    <citation type="submission" date="2016-12" db="EMBL/GenBank/DDBJ databases">
        <title>Domibacillus sp. SAB 38T whole genome sequencing.</title>
        <authorList>
            <person name="Verma A."/>
            <person name="Ojha A.K."/>
            <person name="Krishnamurthi S."/>
        </authorList>
    </citation>
    <scope>NUCLEOTIDE SEQUENCE [LARGE SCALE GENOMIC DNA]</scope>
    <source>
        <strain evidence="2 3">SAB 38</strain>
    </source>
</reference>
<dbReference type="STRING" id="1714355.BTO28_02540"/>
<keyword evidence="1" id="KW-1133">Transmembrane helix</keyword>
<evidence type="ECO:0000256" key="1">
    <source>
        <dbReference type="SAM" id="Phobius"/>
    </source>
</evidence>
<dbReference type="EMBL" id="MSFI01000004">
    <property type="protein sequence ID" value="OMP68309.1"/>
    <property type="molecule type" value="Genomic_DNA"/>
</dbReference>
<keyword evidence="3" id="KW-1185">Reference proteome</keyword>
<accession>A0A1V2ABE6</accession>
<feature type="transmembrane region" description="Helical" evidence="1">
    <location>
        <begin position="40"/>
        <end position="61"/>
    </location>
</feature>
<sequence>MKKAANVMVPVFFIIMGIVCLTMSSTAFHSQNPLHHFFESFLGICIFMVVPIFLVVFYIGFNRRKNKTRKKK</sequence>
<dbReference type="Proteomes" id="UP000188613">
    <property type="component" value="Unassembled WGS sequence"/>
</dbReference>
<evidence type="ECO:0000313" key="2">
    <source>
        <dbReference type="EMBL" id="OMP68309.1"/>
    </source>
</evidence>
<dbReference type="AlphaFoldDB" id="A0A1V2ABE6"/>